<dbReference type="PANTHER" id="PTHR37291:SF1">
    <property type="entry name" value="TYPE IV METHYL-DIRECTED RESTRICTION ENZYME ECOKMCRB SUBUNIT"/>
    <property type="match status" value="1"/>
</dbReference>
<evidence type="ECO:0000313" key="2">
    <source>
        <dbReference type="EMBL" id="MEA5480257.1"/>
    </source>
</evidence>
<dbReference type="InterPro" id="IPR052934">
    <property type="entry name" value="Methyl-DNA_Rec/Restrict_Enz"/>
</dbReference>
<dbReference type="InterPro" id="IPR011704">
    <property type="entry name" value="ATPase_dyneun-rel_AAA"/>
</dbReference>
<dbReference type="Proteomes" id="UP001301388">
    <property type="component" value="Unassembled WGS sequence"/>
</dbReference>
<dbReference type="SUPFAM" id="SSF52540">
    <property type="entry name" value="P-loop containing nucleoside triphosphate hydrolases"/>
    <property type="match status" value="1"/>
</dbReference>
<feature type="domain" description="AAA+ ATPase" evidence="1">
    <location>
        <begin position="255"/>
        <end position="718"/>
    </location>
</feature>
<dbReference type="InterPro" id="IPR027417">
    <property type="entry name" value="P-loop_NTPase"/>
</dbReference>
<organism evidence="2 3">
    <name type="scientific">Pseudanabaena galeata UHCC 0370</name>
    <dbReference type="NCBI Taxonomy" id="3110310"/>
    <lineage>
        <taxon>Bacteria</taxon>
        <taxon>Bacillati</taxon>
        <taxon>Cyanobacteriota</taxon>
        <taxon>Cyanophyceae</taxon>
        <taxon>Pseudanabaenales</taxon>
        <taxon>Pseudanabaenaceae</taxon>
        <taxon>Pseudanabaena</taxon>
    </lineage>
</organism>
<protein>
    <submittedName>
        <fullName evidence="2">AAA family ATPase</fullName>
    </submittedName>
</protein>
<proteinExistence type="predicted"/>
<sequence>MSPNQDWRVTLQEWLKENPKVMPDNLKQLREEFVKSFPIDKLPAMTLDQYAAGKHDREIGSTFCHWIEFRTVKLGSIKGGGAAKFGIYWSAKYGKWECNQLFQTDDVELAFQKLKTGLVKIIQTAQLRQFDDLDKIGDEYLGKNKNSIRAKPLSLYFPDDFLPISNPTHLDNFLKYFNQIPKEGLHTKNRQLLEFLKSQNEFHGFDTVQMMYFLYDFLPQNYESPTKSDDEDTSLDNDESTIPLTIKKLLELTNKTPNIIVYGVPGTGKTWNVQKFATYFLLKENISSESANKYWEAIQNNDYSQIQELQDKVCTNQIVYDSQPNFWWVTANPKIWEWKTLFKKDEEGNFLRDEEVFYGKRLYKNLINMKVGDYIFGYLASPHRKIVALARVKEGVKEIDNSTELHEKLIRLKEQLVVLEKQETSPKGVWLNKGKVPNKDFVQVAWKSDKPHEWLAGNKSRYIGKIDSEEHLLAEKQFAAGKQLRQTESEIEKILMEIERGKNKGIIIEPVTLFDNPIDWSILLENLVLKDSEPIVNRAQGTFFHLRPDEVNEMLHILTEAGNKIDIPLKGQSNGNGEFLKSVTFHQSFSYEDFIEGIKPETNDSLTVTYPVIDGVFKKICEKAKGDRSHKYLLIIDEINRANISKVFGELITLIEDDKRIGARNELKVTLPYSQEEFGVPKNLYILGTMNTSDRSIALLDIALRRRFTFIELKPDPELLKEKIIDGIKLDQLLSQLNQRITLLIGRDYQIGHSYFMNVDTIEALRFTWYHRIVPLRQEYFYHNSEMLRIAIGEQFMPAMTIDPALQKALGNFFPSEPQYEITELEDDEFRDALSKLTD</sequence>
<dbReference type="Pfam" id="PF07728">
    <property type="entry name" value="AAA_5"/>
    <property type="match status" value="1"/>
</dbReference>
<dbReference type="EMBL" id="JAYGIE010000115">
    <property type="protein sequence ID" value="MEA5480257.1"/>
    <property type="molecule type" value="Genomic_DNA"/>
</dbReference>
<dbReference type="PANTHER" id="PTHR37291">
    <property type="entry name" value="5-METHYLCYTOSINE-SPECIFIC RESTRICTION ENZYME B"/>
    <property type="match status" value="1"/>
</dbReference>
<dbReference type="InterPro" id="IPR003593">
    <property type="entry name" value="AAA+_ATPase"/>
</dbReference>
<evidence type="ECO:0000313" key="3">
    <source>
        <dbReference type="Proteomes" id="UP001301388"/>
    </source>
</evidence>
<gene>
    <name evidence="2" type="ORF">VB774_21710</name>
</gene>
<dbReference type="RefSeq" id="WP_323263307.1">
    <property type="nucleotide sequence ID" value="NZ_JAYGIE010000115.1"/>
</dbReference>
<dbReference type="Gene3D" id="3.40.50.300">
    <property type="entry name" value="P-loop containing nucleotide triphosphate hydrolases"/>
    <property type="match status" value="1"/>
</dbReference>
<dbReference type="SMART" id="SM00382">
    <property type="entry name" value="AAA"/>
    <property type="match status" value="1"/>
</dbReference>
<keyword evidence="3" id="KW-1185">Reference proteome</keyword>
<comment type="caution">
    <text evidence="2">The sequence shown here is derived from an EMBL/GenBank/DDBJ whole genome shotgun (WGS) entry which is preliminary data.</text>
</comment>
<evidence type="ECO:0000259" key="1">
    <source>
        <dbReference type="SMART" id="SM00382"/>
    </source>
</evidence>
<name>A0ABU5TPS2_9CYAN</name>
<accession>A0ABU5TPS2</accession>
<reference evidence="2 3" key="1">
    <citation type="submission" date="2023-12" db="EMBL/GenBank/DDBJ databases">
        <title>Baltic Sea Cyanobacteria.</title>
        <authorList>
            <person name="Delbaje E."/>
            <person name="Fewer D.P."/>
            <person name="Shishido T.K."/>
        </authorList>
    </citation>
    <scope>NUCLEOTIDE SEQUENCE [LARGE SCALE GENOMIC DNA]</scope>
    <source>
        <strain evidence="2 3">UHCC 0370</strain>
    </source>
</reference>